<dbReference type="Gene3D" id="1.20.58.1030">
    <property type="match status" value="1"/>
</dbReference>
<dbReference type="GO" id="GO:0016298">
    <property type="term" value="F:lipase activity"/>
    <property type="evidence" value="ECO:0007669"/>
    <property type="project" value="TreeGrafter"/>
</dbReference>
<feature type="compositionally biased region" description="Basic and acidic residues" evidence="19">
    <location>
        <begin position="463"/>
        <end position="474"/>
    </location>
</feature>
<feature type="compositionally biased region" description="Acidic residues" evidence="19">
    <location>
        <begin position="431"/>
        <end position="441"/>
    </location>
</feature>
<evidence type="ECO:0000256" key="2">
    <source>
        <dbReference type="ARBA" id="ARBA00004123"/>
    </source>
</evidence>
<evidence type="ECO:0000256" key="3">
    <source>
        <dbReference type="ARBA" id="ARBA00004651"/>
    </source>
</evidence>
<evidence type="ECO:0000256" key="1">
    <source>
        <dbReference type="ARBA" id="ARBA00001913"/>
    </source>
</evidence>
<keyword evidence="14" id="KW-0443">Lipid metabolism</keyword>
<dbReference type="EC" id="3.1.1.116" evidence="18"/>
<feature type="domain" description="DNA replication complex GINS protein PSF1 C-terminal" evidence="23">
    <location>
        <begin position="112"/>
        <end position="159"/>
    </location>
</feature>
<sequence>MFAKQAFELVQEVLSCPKDVIPPYNDEAFRNVIDEVNMQHERLAAVFQRERTDRLQEFRWTHRSLPAHVQNNLSPLELQYFAGYDQLLNKYMRSGRLGVGLDLTADPTPPEDPFVQVRVLRDYGEVMFSSGKVALQRGKSHWLPRDEAHPLVMDGVLEFLAATSWHFSTDIVPIPAAINGAFHFVWICVLLFGAIGSGEWPSGCNSATGRQYVALFAGLFGAFVLNLIIDVLLYIHGMKGSPFEVSKRHWVPTLLHISTLPIVAQFVFTAFGTHVVNQQLDDCWPADVRHGVRVVARILVYSTWGLMAIIALGIAITYNLYPEHKSQGSWEQRCECIAVLLCCRSNMRRRPAGKRPPLSNIAELTSGLLSHVDLEATDLMTAVILTSAAQNRRRRLRLAKALLPVYEALRQTGSRSSRSDPGTAASSAGDSDSDSEAESGDEAGASSDGSSVHDVPASRRLTRRLEGGHSERGRAAAPRETVPRGPSRFDPGPGLAGPRSRKIVTFEQLVSPGQPVEGGEPRPEAPEVAIDTAASLPLTESNVALMDRLASASVGGEESAAGGGDDGKQEAAAVAVTNELHDLAANTGQDAGELADALADAIQDELEDLGGGDIGATHEDAVLQVDKAPSLDLALLADGASSIWLNPSVATQAPSVSNQGEETAPGSPRRTQDAEFPAGVSDSGPPDSPSVPPATGSSPSTQPPPVTVPEGVDPLPSREAVVAARQAGAPGSEGRLPSEASQGARSGSVRDLASVTLRFPTVITPSQYVNRLAGKLPPEALADIYAGRHDRVGVEVLEEATYFLKYAYAVYSLQPKIENPSSILDMACWKPPAPQDVVFSGFNELEQLEDDSTIELLHLNCSNRMLAHLPYLIALDHVKKAVVLAIRGTISAADIVTDAMVASERLEHLLPVSLKEDVKGPCFGHTGMLAAAQAIFMDMKERGILTPLVGSEAAADDYSAPRGEGPPQRESQYDADTGLSPLRAAMGSAGQAIREGVAAVLPAGGWTGAGRPGDAAGDDIEAQRAAARDSDGPRVTVDKLGAQKSPGQKVGELMKVKLLEDDWQLMVVGHSLGAGAAALISLQLLDHCPGLKCLAYSCPGALVSKNLAHAMASFTTTVVVGKDAVPRASVANLGRLMDEMVTSLARCKQPKLKVTFYPWWKRKKQDFKNLFWDYDKIPEESLEVLRGYYDSRVSGGQPMSMYPPGRLIFVRPIKTRRKKAWDCVWISPEDIIDEDAKPSKRGFKWQGRLGRRPQQHYRYERQTSEQRSLHQELIAD</sequence>
<dbReference type="Pfam" id="PF24997">
    <property type="entry name" value="PSF1_C"/>
    <property type="match status" value="1"/>
</dbReference>
<organism evidence="24 25">
    <name type="scientific">Auxenochlorella protothecoides</name>
    <name type="common">Green microalga</name>
    <name type="synonym">Chlorella protothecoides</name>
    <dbReference type="NCBI Taxonomy" id="3075"/>
    <lineage>
        <taxon>Eukaryota</taxon>
        <taxon>Viridiplantae</taxon>
        <taxon>Chlorophyta</taxon>
        <taxon>core chlorophytes</taxon>
        <taxon>Trebouxiophyceae</taxon>
        <taxon>Chlorellales</taxon>
        <taxon>Chlorellaceae</taxon>
        <taxon>Auxenochlorella</taxon>
    </lineage>
</organism>
<feature type="transmembrane region" description="Helical" evidence="20">
    <location>
        <begin position="212"/>
        <end position="235"/>
    </location>
</feature>
<keyword evidence="6" id="KW-0597">Phosphoprotein</keyword>
<keyword evidence="5" id="KW-1003">Cell membrane</keyword>
<evidence type="ECO:0000259" key="21">
    <source>
        <dbReference type="Pfam" id="PF01764"/>
    </source>
</evidence>
<feature type="transmembrane region" description="Helical" evidence="20">
    <location>
        <begin position="255"/>
        <end position="277"/>
    </location>
</feature>
<dbReference type="GO" id="GO:0006260">
    <property type="term" value="P:DNA replication"/>
    <property type="evidence" value="ECO:0007669"/>
    <property type="project" value="UniProtKB-KW"/>
</dbReference>
<dbReference type="Gene3D" id="3.40.50.1820">
    <property type="entry name" value="alpha/beta hydrolase"/>
    <property type="match status" value="1"/>
</dbReference>
<dbReference type="InterPro" id="IPR029058">
    <property type="entry name" value="AB_hydrolase_fold"/>
</dbReference>
<dbReference type="InterPro" id="IPR021151">
    <property type="entry name" value="GINS_A"/>
</dbReference>
<dbReference type="SUPFAM" id="SSF53474">
    <property type="entry name" value="alpha/beta-Hydrolases"/>
    <property type="match status" value="2"/>
</dbReference>
<feature type="compositionally biased region" description="Polar residues" evidence="19">
    <location>
        <begin position="652"/>
        <end position="661"/>
    </location>
</feature>
<dbReference type="GO" id="GO:0005886">
    <property type="term" value="C:plasma membrane"/>
    <property type="evidence" value="ECO:0007669"/>
    <property type="project" value="UniProtKB-SubCell"/>
</dbReference>
<evidence type="ECO:0000256" key="10">
    <source>
        <dbReference type="ARBA" id="ARBA00022801"/>
    </source>
</evidence>
<feature type="domain" description="GINS subunit" evidence="22">
    <location>
        <begin position="47"/>
        <end position="94"/>
    </location>
</feature>
<dbReference type="InterPro" id="IPR002921">
    <property type="entry name" value="Fungal_lipase-type"/>
</dbReference>
<proteinExistence type="inferred from homology"/>
<feature type="compositionally biased region" description="Basic residues" evidence="19">
    <location>
        <begin position="1241"/>
        <end position="1255"/>
    </location>
</feature>
<feature type="transmembrane region" description="Helical" evidence="20">
    <location>
        <begin position="298"/>
        <end position="321"/>
    </location>
</feature>
<feature type="domain" description="Fungal lipase-type" evidence="21">
    <location>
        <begin position="1053"/>
        <end position="1130"/>
    </location>
</feature>
<reference evidence="25" key="1">
    <citation type="journal article" date="2018" name="Algal Res.">
        <title>Characterization of plant carbon substrate utilization by Auxenochlorella protothecoides.</title>
        <authorList>
            <person name="Vogler B.W."/>
            <person name="Starkenburg S.R."/>
            <person name="Sudasinghe N."/>
            <person name="Schambach J.Y."/>
            <person name="Rollin J.A."/>
            <person name="Pattathil S."/>
            <person name="Barry A.N."/>
        </authorList>
    </citation>
    <scope>NUCLEOTIDE SEQUENCE [LARGE SCALE GENOMIC DNA]</scope>
    <source>
        <strain evidence="25">UTEX 25</strain>
    </source>
</reference>
<evidence type="ECO:0000256" key="5">
    <source>
        <dbReference type="ARBA" id="ARBA00022475"/>
    </source>
</evidence>
<dbReference type="InterPro" id="IPR052214">
    <property type="entry name" value="DAG_Lipase-Related"/>
</dbReference>
<dbReference type="PANTHER" id="PTHR45792:SF8">
    <property type="entry name" value="DIACYLGLYCEROL LIPASE-ALPHA"/>
    <property type="match status" value="1"/>
</dbReference>
<keyword evidence="9" id="KW-0479">Metal-binding</keyword>
<evidence type="ECO:0000256" key="9">
    <source>
        <dbReference type="ARBA" id="ARBA00022723"/>
    </source>
</evidence>
<evidence type="ECO:0000256" key="11">
    <source>
        <dbReference type="ARBA" id="ARBA00022837"/>
    </source>
</evidence>
<evidence type="ECO:0000256" key="12">
    <source>
        <dbReference type="ARBA" id="ARBA00022963"/>
    </source>
</evidence>
<evidence type="ECO:0000256" key="18">
    <source>
        <dbReference type="ARBA" id="ARBA00026104"/>
    </source>
</evidence>
<dbReference type="CDD" id="cd21696">
    <property type="entry name" value="GINS_B_Psf1"/>
    <property type="match status" value="1"/>
</dbReference>
<dbReference type="InterPro" id="IPR005339">
    <property type="entry name" value="GINS_Psf1"/>
</dbReference>
<protein>
    <recommendedName>
        <fullName evidence="18">sn-1-specific diacylglycerol lipase</fullName>
        <ecNumber evidence="18">3.1.1.116</ecNumber>
    </recommendedName>
</protein>
<evidence type="ECO:0000256" key="16">
    <source>
        <dbReference type="ARBA" id="ARBA00023242"/>
    </source>
</evidence>
<dbReference type="Pfam" id="PF05916">
    <property type="entry name" value="Sld5"/>
    <property type="match status" value="1"/>
</dbReference>
<name>A0A3M7KRD8_AUXPR</name>
<evidence type="ECO:0000256" key="14">
    <source>
        <dbReference type="ARBA" id="ARBA00023098"/>
    </source>
</evidence>
<comment type="subcellular location">
    <subcellularLocation>
        <location evidence="3">Cell membrane</location>
        <topology evidence="3">Multi-pass membrane protein</topology>
    </subcellularLocation>
    <subcellularLocation>
        <location evidence="2">Nucleus</location>
    </subcellularLocation>
</comment>
<comment type="caution">
    <text evidence="24">The sequence shown here is derived from an EMBL/GenBank/DDBJ whole genome shotgun (WGS) entry which is preliminary data.</text>
</comment>
<evidence type="ECO:0000256" key="20">
    <source>
        <dbReference type="SAM" id="Phobius"/>
    </source>
</evidence>
<evidence type="ECO:0000256" key="4">
    <source>
        <dbReference type="ARBA" id="ARBA00006677"/>
    </source>
</evidence>
<evidence type="ECO:0000259" key="22">
    <source>
        <dbReference type="Pfam" id="PF05916"/>
    </source>
</evidence>
<evidence type="ECO:0000256" key="17">
    <source>
        <dbReference type="ARBA" id="ARBA00024531"/>
    </source>
</evidence>
<feature type="compositionally biased region" description="Polar residues" evidence="19">
    <location>
        <begin position="411"/>
        <end position="420"/>
    </location>
</feature>
<evidence type="ECO:0000256" key="19">
    <source>
        <dbReference type="SAM" id="MobiDB-lite"/>
    </source>
</evidence>
<keyword evidence="11" id="KW-0106">Calcium</keyword>
<feature type="region of interest" description="Disordered" evidence="19">
    <location>
        <begin position="652"/>
        <end position="749"/>
    </location>
</feature>
<keyword evidence="13 20" id="KW-1133">Transmembrane helix</keyword>
<comment type="catalytic activity">
    <reaction evidence="17">
        <text>a 1,2-diacyl-sn-glycerol + H2O = a 2-acylglycerol + a fatty acid + H(+)</text>
        <dbReference type="Rhea" id="RHEA:33275"/>
        <dbReference type="ChEBI" id="CHEBI:15377"/>
        <dbReference type="ChEBI" id="CHEBI:15378"/>
        <dbReference type="ChEBI" id="CHEBI:17389"/>
        <dbReference type="ChEBI" id="CHEBI:17815"/>
        <dbReference type="ChEBI" id="CHEBI:28868"/>
        <dbReference type="EC" id="3.1.1.116"/>
    </reaction>
    <physiologicalReaction direction="left-to-right" evidence="17">
        <dbReference type="Rhea" id="RHEA:33276"/>
    </physiologicalReaction>
</comment>
<dbReference type="GO" id="GO:0000811">
    <property type="term" value="C:GINS complex"/>
    <property type="evidence" value="ECO:0007669"/>
    <property type="project" value="InterPro"/>
</dbReference>
<gene>
    <name evidence="24" type="ORF">APUTEX25_000645</name>
</gene>
<evidence type="ECO:0000256" key="13">
    <source>
        <dbReference type="ARBA" id="ARBA00022989"/>
    </source>
</evidence>
<feature type="region of interest" description="Disordered" evidence="19">
    <location>
        <begin position="411"/>
        <end position="499"/>
    </location>
</feature>
<feature type="transmembrane region" description="Helical" evidence="20">
    <location>
        <begin position="181"/>
        <end position="200"/>
    </location>
</feature>
<dbReference type="Pfam" id="PF01764">
    <property type="entry name" value="Lipase_3"/>
    <property type="match status" value="1"/>
</dbReference>
<evidence type="ECO:0000256" key="8">
    <source>
        <dbReference type="ARBA" id="ARBA00022705"/>
    </source>
</evidence>
<evidence type="ECO:0000256" key="15">
    <source>
        <dbReference type="ARBA" id="ARBA00023136"/>
    </source>
</evidence>
<feature type="region of interest" description="Disordered" evidence="19">
    <location>
        <begin position="955"/>
        <end position="975"/>
    </location>
</feature>
<keyword evidence="12" id="KW-0442">Lipid degradation</keyword>
<evidence type="ECO:0000256" key="6">
    <source>
        <dbReference type="ARBA" id="ARBA00022553"/>
    </source>
</evidence>
<feature type="region of interest" description="Disordered" evidence="19">
    <location>
        <begin position="1241"/>
        <end position="1276"/>
    </location>
</feature>
<dbReference type="GO" id="GO:0016042">
    <property type="term" value="P:lipid catabolic process"/>
    <property type="evidence" value="ECO:0007669"/>
    <property type="project" value="UniProtKB-KW"/>
</dbReference>
<accession>A0A3M7KRD8</accession>
<evidence type="ECO:0000259" key="23">
    <source>
        <dbReference type="Pfam" id="PF24997"/>
    </source>
</evidence>
<dbReference type="AlphaFoldDB" id="A0A3M7KRD8"/>
<comment type="similarity">
    <text evidence="4">Belongs to the GINS1/PSF1 family.</text>
</comment>
<keyword evidence="15 20" id="KW-0472">Membrane</keyword>
<evidence type="ECO:0000313" key="25">
    <source>
        <dbReference type="Proteomes" id="UP000279271"/>
    </source>
</evidence>
<feature type="compositionally biased region" description="Basic and acidic residues" evidence="19">
    <location>
        <begin position="1257"/>
        <end position="1270"/>
    </location>
</feature>
<evidence type="ECO:0000256" key="7">
    <source>
        <dbReference type="ARBA" id="ARBA00022692"/>
    </source>
</evidence>
<dbReference type="EMBL" id="QOKY01000206">
    <property type="protein sequence ID" value="RMZ52370.1"/>
    <property type="molecule type" value="Genomic_DNA"/>
</dbReference>
<dbReference type="InterPro" id="IPR036224">
    <property type="entry name" value="GINS_bundle-like_dom_sf"/>
</dbReference>
<comment type="cofactor">
    <cofactor evidence="1">
        <name>Ca(2+)</name>
        <dbReference type="ChEBI" id="CHEBI:29108"/>
    </cofactor>
</comment>
<dbReference type="SUPFAM" id="SSF158573">
    <property type="entry name" value="GINS helical bundle-like"/>
    <property type="match status" value="1"/>
</dbReference>
<evidence type="ECO:0000313" key="24">
    <source>
        <dbReference type="EMBL" id="RMZ52370.1"/>
    </source>
</evidence>
<keyword evidence="10" id="KW-0378">Hydrolase</keyword>
<keyword evidence="8" id="KW-0235">DNA replication</keyword>
<dbReference type="InterPro" id="IPR056783">
    <property type="entry name" value="PSF1_C"/>
</dbReference>
<keyword evidence="16" id="KW-0539">Nucleus</keyword>
<dbReference type="CDD" id="cd11710">
    <property type="entry name" value="GINS_A_psf1"/>
    <property type="match status" value="1"/>
</dbReference>
<dbReference type="Proteomes" id="UP000279271">
    <property type="component" value="Unassembled WGS sequence"/>
</dbReference>
<dbReference type="PANTHER" id="PTHR45792">
    <property type="entry name" value="DIACYLGLYCEROL LIPASE HOMOLOG-RELATED"/>
    <property type="match status" value="1"/>
</dbReference>
<keyword evidence="7 20" id="KW-0812">Transmembrane</keyword>
<dbReference type="GO" id="GO:0046872">
    <property type="term" value="F:metal ion binding"/>
    <property type="evidence" value="ECO:0007669"/>
    <property type="project" value="UniProtKB-KW"/>
</dbReference>